<organism evidence="1 2">
    <name type="scientific">Massariosphaeria phaeospora</name>
    <dbReference type="NCBI Taxonomy" id="100035"/>
    <lineage>
        <taxon>Eukaryota</taxon>
        <taxon>Fungi</taxon>
        <taxon>Dikarya</taxon>
        <taxon>Ascomycota</taxon>
        <taxon>Pezizomycotina</taxon>
        <taxon>Dothideomycetes</taxon>
        <taxon>Pleosporomycetidae</taxon>
        <taxon>Pleosporales</taxon>
        <taxon>Pleosporales incertae sedis</taxon>
        <taxon>Massariosphaeria</taxon>
    </lineage>
</organism>
<dbReference type="Proteomes" id="UP000481861">
    <property type="component" value="Unassembled WGS sequence"/>
</dbReference>
<dbReference type="EMBL" id="JAADJZ010000015">
    <property type="protein sequence ID" value="KAF2869986.1"/>
    <property type="molecule type" value="Genomic_DNA"/>
</dbReference>
<sequence>MNAAVMLVSHSCAECSDFLARTQSSTSPPTYLTPHDEPSDQAFSPHRRIVRYAWGRWQALTWAARHMGGRRVGGIVGDRNRAVTTHRTQDFVATERSVCPVLMLRTGQGIPGLYKKGGISIAKPRRIWHTRCCPIRGDRKRGLRHIGSGIPYPCSELLWVPGIL</sequence>
<reference evidence="1 2" key="1">
    <citation type="submission" date="2020-01" db="EMBL/GenBank/DDBJ databases">
        <authorList>
            <consortium name="DOE Joint Genome Institute"/>
            <person name="Haridas S."/>
            <person name="Albert R."/>
            <person name="Binder M."/>
            <person name="Bloem J."/>
            <person name="Labutti K."/>
            <person name="Salamov A."/>
            <person name="Andreopoulos B."/>
            <person name="Baker S.E."/>
            <person name="Barry K."/>
            <person name="Bills G."/>
            <person name="Bluhm B.H."/>
            <person name="Cannon C."/>
            <person name="Castanera R."/>
            <person name="Culley D.E."/>
            <person name="Daum C."/>
            <person name="Ezra D."/>
            <person name="Gonzalez J.B."/>
            <person name="Henrissat B."/>
            <person name="Kuo A."/>
            <person name="Liang C."/>
            <person name="Lipzen A."/>
            <person name="Lutzoni F."/>
            <person name="Magnuson J."/>
            <person name="Mondo S."/>
            <person name="Nolan M."/>
            <person name="Ohm R."/>
            <person name="Pangilinan J."/>
            <person name="Park H.-J.H."/>
            <person name="Ramirez L."/>
            <person name="Alfaro M."/>
            <person name="Sun H."/>
            <person name="Tritt A."/>
            <person name="Yoshinaga Y."/>
            <person name="Zwiers L.-H.L."/>
            <person name="Turgeon B.G."/>
            <person name="Goodwin S.B."/>
            <person name="Spatafora J.W."/>
            <person name="Crous P.W."/>
            <person name="Grigoriev I.V."/>
        </authorList>
    </citation>
    <scope>NUCLEOTIDE SEQUENCE [LARGE SCALE GENOMIC DNA]</scope>
    <source>
        <strain evidence="1 2">CBS 611.86</strain>
    </source>
</reference>
<dbReference type="AlphaFoldDB" id="A0A7C8I5S9"/>
<evidence type="ECO:0000313" key="2">
    <source>
        <dbReference type="Proteomes" id="UP000481861"/>
    </source>
</evidence>
<comment type="caution">
    <text evidence="1">The sequence shown here is derived from an EMBL/GenBank/DDBJ whole genome shotgun (WGS) entry which is preliminary data.</text>
</comment>
<protein>
    <submittedName>
        <fullName evidence="1">Uncharacterized protein</fullName>
    </submittedName>
</protein>
<keyword evidence="2" id="KW-1185">Reference proteome</keyword>
<proteinExistence type="predicted"/>
<gene>
    <name evidence="1" type="ORF">BDV95DRAFT_93626</name>
</gene>
<evidence type="ECO:0000313" key="1">
    <source>
        <dbReference type="EMBL" id="KAF2869986.1"/>
    </source>
</evidence>
<accession>A0A7C8I5S9</accession>
<name>A0A7C8I5S9_9PLEO</name>